<dbReference type="Pfam" id="PF00575">
    <property type="entry name" value="S1"/>
    <property type="match status" value="1"/>
</dbReference>
<dbReference type="InterPro" id="IPR012340">
    <property type="entry name" value="NA-bd_OB-fold"/>
</dbReference>
<name>A0A9D2M5E4_9FIRM</name>
<dbReference type="InterPro" id="IPR003029">
    <property type="entry name" value="S1_domain"/>
</dbReference>
<dbReference type="Gene3D" id="2.40.50.140">
    <property type="entry name" value="Nucleic acid-binding proteins"/>
    <property type="match status" value="1"/>
</dbReference>
<evidence type="ECO:0000256" key="5">
    <source>
        <dbReference type="SAM" id="MobiDB-lite"/>
    </source>
</evidence>
<dbReference type="PANTHER" id="PTHR10724:SF7">
    <property type="entry name" value="SMALL RIBOSOMAL SUBUNIT PROTEIN BS1C"/>
    <property type="match status" value="1"/>
</dbReference>
<feature type="region of interest" description="Disordered" evidence="5">
    <location>
        <begin position="72"/>
        <end position="156"/>
    </location>
</feature>
<keyword evidence="2" id="KW-0689">Ribosomal protein</keyword>
<dbReference type="GO" id="GO:0003735">
    <property type="term" value="F:structural constituent of ribosome"/>
    <property type="evidence" value="ECO:0007669"/>
    <property type="project" value="TreeGrafter"/>
</dbReference>
<comment type="similarity">
    <text evidence="1">Belongs to the bacterial ribosomal protein bS1 family.</text>
</comment>
<evidence type="ECO:0000256" key="2">
    <source>
        <dbReference type="ARBA" id="ARBA00022980"/>
    </source>
</evidence>
<reference evidence="7" key="2">
    <citation type="submission" date="2021-04" db="EMBL/GenBank/DDBJ databases">
        <authorList>
            <person name="Gilroy R."/>
        </authorList>
    </citation>
    <scope>NUCLEOTIDE SEQUENCE</scope>
    <source>
        <strain evidence="7">ChiBcec8-13705</strain>
    </source>
</reference>
<dbReference type="GO" id="GO:0006412">
    <property type="term" value="P:translation"/>
    <property type="evidence" value="ECO:0007669"/>
    <property type="project" value="TreeGrafter"/>
</dbReference>
<dbReference type="EMBL" id="DWYG01000009">
    <property type="protein sequence ID" value="HJB41009.1"/>
    <property type="molecule type" value="Genomic_DNA"/>
</dbReference>
<protein>
    <submittedName>
        <fullName evidence="7">S1 RNA-binding domain-containing protein</fullName>
    </submittedName>
</protein>
<gene>
    <name evidence="7" type="ORF">H9945_00755</name>
</gene>
<evidence type="ECO:0000313" key="8">
    <source>
        <dbReference type="Proteomes" id="UP000886803"/>
    </source>
</evidence>
<dbReference type="FunFam" id="2.40.50.140:FF:000103">
    <property type="entry name" value="protein RRP5 homolog"/>
    <property type="match status" value="1"/>
</dbReference>
<proteinExistence type="inferred from homology"/>
<dbReference type="GO" id="GO:0005840">
    <property type="term" value="C:ribosome"/>
    <property type="evidence" value="ECO:0007669"/>
    <property type="project" value="UniProtKB-KW"/>
</dbReference>
<dbReference type="PANTHER" id="PTHR10724">
    <property type="entry name" value="30S RIBOSOMAL PROTEIN S1"/>
    <property type="match status" value="1"/>
</dbReference>
<sequence length="156" mass="17160">MALQVGDIIEGKVTGIKPFGAFVSLPEGKNGLVHISEVSYEYVQDIATVLKEGQAVSVKVLSIAPDGKIALSIKRTQPAPQRTGHQGGAAHGAPQRQQRQKKEAPPRVWQPKPPVPQNNLSFEDMMARFKSRSEEKIADLKRVTENHRGGYSRRRG</sequence>
<dbReference type="PROSITE" id="PS50126">
    <property type="entry name" value="S1"/>
    <property type="match status" value="1"/>
</dbReference>
<feature type="compositionally biased region" description="Basic and acidic residues" evidence="5">
    <location>
        <begin position="125"/>
        <end position="148"/>
    </location>
</feature>
<comment type="caution">
    <text evidence="7">The sequence shown here is derived from an EMBL/GenBank/DDBJ whole genome shotgun (WGS) entry which is preliminary data.</text>
</comment>
<evidence type="ECO:0000256" key="4">
    <source>
        <dbReference type="ARBA" id="ARBA00025604"/>
    </source>
</evidence>
<evidence type="ECO:0000259" key="6">
    <source>
        <dbReference type="PROSITE" id="PS50126"/>
    </source>
</evidence>
<comment type="function">
    <text evidence="4">Binds mRNA; thus facilitating recognition of the initiation point. It is needed to translate mRNA with a short Shine-Dalgarno (SD) purine-rich sequence.</text>
</comment>
<evidence type="ECO:0000256" key="1">
    <source>
        <dbReference type="ARBA" id="ARBA00006767"/>
    </source>
</evidence>
<dbReference type="GO" id="GO:1990904">
    <property type="term" value="C:ribonucleoprotein complex"/>
    <property type="evidence" value="ECO:0007669"/>
    <property type="project" value="UniProtKB-KW"/>
</dbReference>
<organism evidence="7 8">
    <name type="scientific">Candidatus Gemmiger avicola</name>
    <dbReference type="NCBI Taxonomy" id="2838605"/>
    <lineage>
        <taxon>Bacteria</taxon>
        <taxon>Bacillati</taxon>
        <taxon>Bacillota</taxon>
        <taxon>Clostridia</taxon>
        <taxon>Eubacteriales</taxon>
        <taxon>Gemmiger</taxon>
    </lineage>
</organism>
<dbReference type="InterPro" id="IPR050437">
    <property type="entry name" value="Ribos_protein_bS1-like"/>
</dbReference>
<keyword evidence="3" id="KW-0687">Ribonucleoprotein</keyword>
<dbReference type="GO" id="GO:0003729">
    <property type="term" value="F:mRNA binding"/>
    <property type="evidence" value="ECO:0007669"/>
    <property type="project" value="TreeGrafter"/>
</dbReference>
<dbReference type="CDD" id="cd05692">
    <property type="entry name" value="S1_RPS1_repeat_hs4"/>
    <property type="match status" value="1"/>
</dbReference>
<feature type="domain" description="S1 motif" evidence="6">
    <location>
        <begin position="6"/>
        <end position="74"/>
    </location>
</feature>
<dbReference type="SMART" id="SM00316">
    <property type="entry name" value="S1"/>
    <property type="match status" value="1"/>
</dbReference>
<evidence type="ECO:0000313" key="7">
    <source>
        <dbReference type="EMBL" id="HJB41009.1"/>
    </source>
</evidence>
<accession>A0A9D2M5E4</accession>
<dbReference type="Proteomes" id="UP000886803">
    <property type="component" value="Unassembled WGS sequence"/>
</dbReference>
<dbReference type="AlphaFoldDB" id="A0A9D2M5E4"/>
<dbReference type="SUPFAM" id="SSF50249">
    <property type="entry name" value="Nucleic acid-binding proteins"/>
    <property type="match status" value="1"/>
</dbReference>
<reference evidence="7" key="1">
    <citation type="journal article" date="2021" name="PeerJ">
        <title>Extensive microbial diversity within the chicken gut microbiome revealed by metagenomics and culture.</title>
        <authorList>
            <person name="Gilroy R."/>
            <person name="Ravi A."/>
            <person name="Getino M."/>
            <person name="Pursley I."/>
            <person name="Horton D.L."/>
            <person name="Alikhan N.F."/>
            <person name="Baker D."/>
            <person name="Gharbi K."/>
            <person name="Hall N."/>
            <person name="Watson M."/>
            <person name="Adriaenssens E.M."/>
            <person name="Foster-Nyarko E."/>
            <person name="Jarju S."/>
            <person name="Secka A."/>
            <person name="Antonio M."/>
            <person name="Oren A."/>
            <person name="Chaudhuri R.R."/>
            <person name="La Ragione R."/>
            <person name="Hildebrand F."/>
            <person name="Pallen M.J."/>
        </authorList>
    </citation>
    <scope>NUCLEOTIDE SEQUENCE</scope>
    <source>
        <strain evidence="7">ChiBcec8-13705</strain>
    </source>
</reference>
<evidence type="ECO:0000256" key="3">
    <source>
        <dbReference type="ARBA" id="ARBA00023274"/>
    </source>
</evidence>